<organism evidence="3">
    <name type="scientific">Cyprinus carpio</name>
    <name type="common">Common carp</name>
    <dbReference type="NCBI Taxonomy" id="7962"/>
    <lineage>
        <taxon>Eukaryota</taxon>
        <taxon>Metazoa</taxon>
        <taxon>Chordata</taxon>
        <taxon>Craniata</taxon>
        <taxon>Vertebrata</taxon>
        <taxon>Euteleostomi</taxon>
        <taxon>Actinopterygii</taxon>
        <taxon>Neopterygii</taxon>
        <taxon>Teleostei</taxon>
        <taxon>Ostariophysi</taxon>
        <taxon>Cypriniformes</taxon>
        <taxon>Cyprinidae</taxon>
        <taxon>Cyprininae</taxon>
        <taxon>Cyprinus</taxon>
    </lineage>
</organism>
<gene>
    <name evidence="3" type="primary">LOC122135097</name>
</gene>
<reference evidence="3" key="1">
    <citation type="submission" date="2025-08" db="UniProtKB">
        <authorList>
            <consortium name="RefSeq"/>
        </authorList>
    </citation>
    <scope>IDENTIFICATION</scope>
    <source>
        <tissue evidence="3">Muscle</tissue>
    </source>
</reference>
<keyword evidence="1" id="KW-0732">Signal</keyword>
<feature type="domain" description="CIROZ beta" evidence="2">
    <location>
        <begin position="82"/>
        <end position="139"/>
    </location>
</feature>
<dbReference type="InterPro" id="IPR049521">
    <property type="entry name" value="CIROZ_b"/>
</dbReference>
<feature type="signal peptide" evidence="1">
    <location>
        <begin position="1"/>
        <end position="18"/>
    </location>
</feature>
<dbReference type="InterPro" id="IPR027956">
    <property type="entry name" value="CIROZ"/>
</dbReference>
<evidence type="ECO:0000259" key="2">
    <source>
        <dbReference type="Pfam" id="PF15094"/>
    </source>
</evidence>
<dbReference type="GeneID" id="122135097"/>
<sequence length="158" mass="18020">MCQYLVWSLALRGSLVVALEDSSLIQVNVEMHKPNTTVQGRRNIILSPVQVFKSEGHFLPLKLVSGHYAYSMEATCPNVNNLSSEDMVLHVYKRRMGLTRRGGYQNETLSVSSVIVEQTDTFNWSETTDFVHLIIPTFNRKMSALIRQVKNFNKISTR</sequence>
<dbReference type="Proteomes" id="UP001155660">
    <property type="component" value="Chromosome A23"/>
</dbReference>
<evidence type="ECO:0000256" key="1">
    <source>
        <dbReference type="SAM" id="SignalP"/>
    </source>
</evidence>
<dbReference type="PANTHER" id="PTHR38653:SF1">
    <property type="entry name" value="GENE 572-RELATED"/>
    <property type="match status" value="1"/>
</dbReference>
<dbReference type="OrthoDB" id="8946479at2759"/>
<protein>
    <submittedName>
        <fullName evidence="3">Uncharacterized protein C1orf127-like</fullName>
    </submittedName>
</protein>
<dbReference type="KEGG" id="ccar:122135097"/>
<proteinExistence type="predicted"/>
<evidence type="ECO:0000313" key="3">
    <source>
        <dbReference type="RefSeq" id="XP_042569266.1"/>
    </source>
</evidence>
<dbReference type="Pfam" id="PF15094">
    <property type="entry name" value="DUF4556"/>
    <property type="match status" value="1"/>
</dbReference>
<dbReference type="AlphaFoldDB" id="A0A9Q9VQE4"/>
<dbReference type="RefSeq" id="XP_042569266.1">
    <property type="nucleotide sequence ID" value="XM_042713332.1"/>
</dbReference>
<name>A0A9Q9VQE4_CYPCA</name>
<accession>A0A9Q9VQE4</accession>
<dbReference type="PANTHER" id="PTHR38653">
    <property type="entry name" value="GENE 572-RELATED"/>
    <property type="match status" value="1"/>
</dbReference>
<feature type="chain" id="PRO_5040517095" evidence="1">
    <location>
        <begin position="19"/>
        <end position="158"/>
    </location>
</feature>